<evidence type="ECO:0000313" key="3">
    <source>
        <dbReference type="Proteomes" id="UP000016860"/>
    </source>
</evidence>
<dbReference type="AlphaFoldDB" id="U4R6W5"/>
<accession>U4R6W5</accession>
<dbReference type="EMBL" id="ATAY01000013">
    <property type="protein sequence ID" value="EPR13894.1"/>
    <property type="molecule type" value="Genomic_DNA"/>
</dbReference>
<comment type="caution">
    <text evidence="2">The sequence shown here is derived from an EMBL/GenBank/DDBJ whole genome shotgun (WGS) entry which is preliminary data.</text>
</comment>
<dbReference type="STRING" id="1330534.L323_02085"/>
<protein>
    <recommendedName>
        <fullName evidence="4">Holin-like toxin</fullName>
    </recommendedName>
</protein>
<proteinExistence type="predicted"/>
<dbReference type="PATRIC" id="fig|1330534.3.peg.418"/>
<sequence>MQGALVTFPSYKRREVAGMDTYEAVSLIIMFSMYLISLLSLIIAIIKLYERKK</sequence>
<gene>
    <name evidence="2" type="ORF">L323_02085</name>
</gene>
<keyword evidence="1" id="KW-0812">Transmembrane</keyword>
<name>U4R6W5_9FIRM</name>
<dbReference type="Pfam" id="PF16935">
    <property type="entry name" value="Hol_Tox"/>
    <property type="match status" value="1"/>
</dbReference>
<evidence type="ECO:0000313" key="2">
    <source>
        <dbReference type="EMBL" id="EPR13894.1"/>
    </source>
</evidence>
<reference evidence="2 3" key="1">
    <citation type="journal article" date="2013" name="Genome Announc.">
        <title>Draft Genome Sequence of the Cellulolytic Bacterium Clostridium papyrosolvens C7 (ATCC 700395).</title>
        <authorList>
            <person name="Zepeda V."/>
            <person name="Dassa B."/>
            <person name="Borovok I."/>
            <person name="Lamed R."/>
            <person name="Bayer E.A."/>
            <person name="Cate J.H."/>
        </authorList>
    </citation>
    <scope>NUCLEOTIDE SEQUENCE [LARGE SCALE GENOMIC DNA]</scope>
    <source>
        <strain evidence="2 3">C7</strain>
    </source>
</reference>
<keyword evidence="1" id="KW-0472">Membrane</keyword>
<dbReference type="RefSeq" id="WP_020814058.1">
    <property type="nucleotide sequence ID" value="NZ_ATAY01000013.1"/>
</dbReference>
<feature type="transmembrane region" description="Helical" evidence="1">
    <location>
        <begin position="24"/>
        <end position="49"/>
    </location>
</feature>
<dbReference type="Proteomes" id="UP000016860">
    <property type="component" value="Unassembled WGS sequence"/>
</dbReference>
<organism evidence="2 3">
    <name type="scientific">Ruminiclostridium papyrosolvens C7</name>
    <dbReference type="NCBI Taxonomy" id="1330534"/>
    <lineage>
        <taxon>Bacteria</taxon>
        <taxon>Bacillati</taxon>
        <taxon>Bacillota</taxon>
        <taxon>Clostridia</taxon>
        <taxon>Eubacteriales</taxon>
        <taxon>Oscillospiraceae</taxon>
        <taxon>Ruminiclostridium</taxon>
    </lineage>
</organism>
<evidence type="ECO:0008006" key="4">
    <source>
        <dbReference type="Google" id="ProtNLM"/>
    </source>
</evidence>
<keyword evidence="1" id="KW-1133">Transmembrane helix</keyword>
<dbReference type="InterPro" id="IPR031616">
    <property type="entry name" value="BsrE-like"/>
</dbReference>
<evidence type="ECO:0000256" key="1">
    <source>
        <dbReference type="SAM" id="Phobius"/>
    </source>
</evidence>